<evidence type="ECO:0000256" key="3">
    <source>
        <dbReference type="ARBA" id="ARBA00022692"/>
    </source>
</evidence>
<dbReference type="GO" id="GO:0005313">
    <property type="term" value="F:L-glutamate transmembrane transporter activity"/>
    <property type="evidence" value="ECO:0007669"/>
    <property type="project" value="TreeGrafter"/>
</dbReference>
<dbReference type="PANTHER" id="PTHR11958">
    <property type="entry name" value="SODIUM/DICARBOXYLATE SYMPORTER-RELATED"/>
    <property type="match status" value="1"/>
</dbReference>
<proteinExistence type="inferred from homology"/>
<evidence type="ECO:0000256" key="7">
    <source>
        <dbReference type="ARBA" id="ARBA00023180"/>
    </source>
</evidence>
<dbReference type="PANTHER" id="PTHR11958:SF63">
    <property type="entry name" value="AMINO ACID TRANSPORTER"/>
    <property type="match status" value="1"/>
</dbReference>
<dbReference type="AlphaFoldDB" id="A0A6S7JY76"/>
<dbReference type="InterPro" id="IPR036458">
    <property type="entry name" value="Na:dicarbo_symporter_sf"/>
</dbReference>
<keyword evidence="7" id="KW-0325">Glycoprotein</keyword>
<dbReference type="Pfam" id="PF00375">
    <property type="entry name" value="SDF"/>
    <property type="match status" value="1"/>
</dbReference>
<evidence type="ECO:0000256" key="8">
    <source>
        <dbReference type="RuleBase" id="RU361216"/>
    </source>
</evidence>
<evidence type="ECO:0000313" key="10">
    <source>
        <dbReference type="Proteomes" id="UP001152795"/>
    </source>
</evidence>
<comment type="similarity">
    <text evidence="8">Belongs to the dicarboxylate/amino acid:cation symporter (DAACS) (TC 2.A.23) family.</text>
</comment>
<protein>
    <recommendedName>
        <fullName evidence="8">Amino acid transporter</fullName>
    </recommendedName>
</protein>
<feature type="transmembrane region" description="Helical" evidence="8">
    <location>
        <begin position="72"/>
        <end position="95"/>
    </location>
</feature>
<evidence type="ECO:0000256" key="5">
    <source>
        <dbReference type="ARBA" id="ARBA00022989"/>
    </source>
</evidence>
<evidence type="ECO:0000256" key="4">
    <source>
        <dbReference type="ARBA" id="ARBA00022847"/>
    </source>
</evidence>
<keyword evidence="4 8" id="KW-0769">Symport</keyword>
<comment type="caution">
    <text evidence="9">The sequence shown here is derived from an EMBL/GenBank/DDBJ whole genome shotgun (WGS) entry which is preliminary data.</text>
</comment>
<evidence type="ECO:0000256" key="1">
    <source>
        <dbReference type="ARBA" id="ARBA00004141"/>
    </source>
</evidence>
<keyword evidence="6 8" id="KW-0472">Membrane</keyword>
<name>A0A6S7JY76_PARCT</name>
<gene>
    <name evidence="9" type="ORF">PACLA_8A083914</name>
</gene>
<feature type="transmembrane region" description="Helical" evidence="8">
    <location>
        <begin position="36"/>
        <end position="60"/>
    </location>
</feature>
<dbReference type="InterPro" id="IPR018107">
    <property type="entry name" value="Na-dicarboxylate_symporter_CS"/>
</dbReference>
<reference evidence="9" key="1">
    <citation type="submission" date="2020-04" db="EMBL/GenBank/DDBJ databases">
        <authorList>
            <person name="Alioto T."/>
            <person name="Alioto T."/>
            <person name="Gomez Garrido J."/>
        </authorList>
    </citation>
    <scope>NUCLEOTIDE SEQUENCE</scope>
    <source>
        <strain evidence="9">A484AB</strain>
    </source>
</reference>
<dbReference type="Proteomes" id="UP001152795">
    <property type="component" value="Unassembled WGS sequence"/>
</dbReference>
<dbReference type="EMBL" id="CACRXK020011341">
    <property type="protein sequence ID" value="CAB4021262.1"/>
    <property type="molecule type" value="Genomic_DNA"/>
</dbReference>
<feature type="non-terminal residue" evidence="9">
    <location>
        <position position="122"/>
    </location>
</feature>
<evidence type="ECO:0000256" key="2">
    <source>
        <dbReference type="ARBA" id="ARBA00022448"/>
    </source>
</evidence>
<comment type="subcellular location">
    <subcellularLocation>
        <location evidence="1 8">Membrane</location>
        <topology evidence="1 8">Multi-pass membrane protein</topology>
    </subcellularLocation>
</comment>
<feature type="non-terminal residue" evidence="9">
    <location>
        <position position="1"/>
    </location>
</feature>
<dbReference type="SUPFAM" id="SSF118215">
    <property type="entry name" value="Proton glutamate symport protein"/>
    <property type="match status" value="1"/>
</dbReference>
<organism evidence="9 10">
    <name type="scientific">Paramuricea clavata</name>
    <name type="common">Red gorgonian</name>
    <name type="synonym">Violescent sea-whip</name>
    <dbReference type="NCBI Taxonomy" id="317549"/>
    <lineage>
        <taxon>Eukaryota</taxon>
        <taxon>Metazoa</taxon>
        <taxon>Cnidaria</taxon>
        <taxon>Anthozoa</taxon>
        <taxon>Octocorallia</taxon>
        <taxon>Malacalcyonacea</taxon>
        <taxon>Plexauridae</taxon>
        <taxon>Paramuricea</taxon>
    </lineage>
</organism>
<keyword evidence="3 8" id="KW-0812">Transmembrane</keyword>
<comment type="caution">
    <text evidence="8">Lacks conserved residue(s) required for the propagation of feature annotation.</text>
</comment>
<dbReference type="PROSITE" id="PS00713">
    <property type="entry name" value="NA_DICARBOXYL_SYMP_1"/>
    <property type="match status" value="1"/>
</dbReference>
<dbReference type="PRINTS" id="PR00173">
    <property type="entry name" value="EDTRNSPORT"/>
</dbReference>
<dbReference type="GO" id="GO:0015175">
    <property type="term" value="F:neutral L-amino acid transmembrane transporter activity"/>
    <property type="evidence" value="ECO:0007669"/>
    <property type="project" value="TreeGrafter"/>
</dbReference>
<dbReference type="GO" id="GO:0005886">
    <property type="term" value="C:plasma membrane"/>
    <property type="evidence" value="ECO:0007669"/>
    <property type="project" value="TreeGrafter"/>
</dbReference>
<dbReference type="InterPro" id="IPR001991">
    <property type="entry name" value="Na-dicarboxylate_symporter"/>
</dbReference>
<dbReference type="GO" id="GO:0015501">
    <property type="term" value="F:glutamate:sodium symporter activity"/>
    <property type="evidence" value="ECO:0007669"/>
    <property type="project" value="TreeGrafter"/>
</dbReference>
<evidence type="ECO:0000313" key="9">
    <source>
        <dbReference type="EMBL" id="CAB4021262.1"/>
    </source>
</evidence>
<dbReference type="Gene3D" id="1.10.3860.10">
    <property type="entry name" value="Sodium:dicarboxylate symporter"/>
    <property type="match status" value="1"/>
</dbReference>
<dbReference type="InterPro" id="IPR050746">
    <property type="entry name" value="DAACS"/>
</dbReference>
<accession>A0A6S7JY76</accession>
<sequence length="122" mass="13212">VVLGFVAGIWANKKVQESTKPSTTELVMFISFPGEIFLRMLQLLVLPLVVSSVIVSLAILDKKSAAKLGKRFACYSLVTTLLAVTTGVILASLIINPKENELQENKNGDKSLNAVHSVLDMI</sequence>
<keyword evidence="10" id="KW-1185">Reference proteome</keyword>
<keyword evidence="2 8" id="KW-0813">Transport</keyword>
<keyword evidence="5 8" id="KW-1133">Transmembrane helix</keyword>
<evidence type="ECO:0000256" key="6">
    <source>
        <dbReference type="ARBA" id="ARBA00023136"/>
    </source>
</evidence>